<dbReference type="Pfam" id="PF13330">
    <property type="entry name" value="Mucin2_WxxW"/>
    <property type="match status" value="3"/>
</dbReference>
<comment type="caution">
    <text evidence="7">The sequence shown here is derived from an EMBL/GenBank/DDBJ whole genome shotgun (WGS) entry which is preliminary data.</text>
</comment>
<keyword evidence="4" id="KW-0325">Glycoprotein</keyword>
<dbReference type="GO" id="GO:0005576">
    <property type="term" value="C:extracellular region"/>
    <property type="evidence" value="ECO:0007669"/>
    <property type="project" value="UniProtKB-SubCell"/>
</dbReference>
<dbReference type="Proteomes" id="UP001152320">
    <property type="component" value="Chromosome 15"/>
</dbReference>
<organism evidence="7 8">
    <name type="scientific">Holothuria leucospilota</name>
    <name type="common">Black long sea cucumber</name>
    <name type="synonym">Mertensiothuria leucospilota</name>
    <dbReference type="NCBI Taxonomy" id="206669"/>
    <lineage>
        <taxon>Eukaryota</taxon>
        <taxon>Metazoa</taxon>
        <taxon>Echinodermata</taxon>
        <taxon>Eleutherozoa</taxon>
        <taxon>Echinozoa</taxon>
        <taxon>Holothuroidea</taxon>
        <taxon>Aspidochirotacea</taxon>
        <taxon>Aspidochirotida</taxon>
        <taxon>Holothuriidae</taxon>
        <taxon>Holothuria</taxon>
    </lineage>
</organism>
<comment type="subcellular location">
    <subcellularLocation>
        <location evidence="1">Secreted</location>
    </subcellularLocation>
</comment>
<dbReference type="InterPro" id="IPR025155">
    <property type="entry name" value="WxxW_domain"/>
</dbReference>
<evidence type="ECO:0000313" key="8">
    <source>
        <dbReference type="Proteomes" id="UP001152320"/>
    </source>
</evidence>
<dbReference type="OrthoDB" id="5973910at2759"/>
<dbReference type="PROSITE" id="PS51212">
    <property type="entry name" value="WSC"/>
    <property type="match status" value="1"/>
</dbReference>
<dbReference type="AlphaFoldDB" id="A0A9Q1H0W1"/>
<evidence type="ECO:0000259" key="6">
    <source>
        <dbReference type="PROSITE" id="PS51212"/>
    </source>
</evidence>
<dbReference type="Pfam" id="PF01822">
    <property type="entry name" value="WSC"/>
    <property type="match status" value="1"/>
</dbReference>
<evidence type="ECO:0000256" key="3">
    <source>
        <dbReference type="ARBA" id="ARBA00022729"/>
    </source>
</evidence>
<keyword evidence="3" id="KW-0732">Signal</keyword>
<name>A0A9Q1H0W1_HOLLE</name>
<reference evidence="7" key="1">
    <citation type="submission" date="2021-10" db="EMBL/GenBank/DDBJ databases">
        <title>Tropical sea cucumber genome reveals ecological adaptation and Cuvierian tubules defense mechanism.</title>
        <authorList>
            <person name="Chen T."/>
        </authorList>
    </citation>
    <scope>NUCLEOTIDE SEQUENCE</scope>
    <source>
        <strain evidence="7">Nanhai2018</strain>
        <tissue evidence="7">Muscle</tissue>
    </source>
</reference>
<feature type="compositionally biased region" description="Low complexity" evidence="5">
    <location>
        <begin position="62"/>
        <end position="74"/>
    </location>
</feature>
<keyword evidence="8" id="KW-1185">Reference proteome</keyword>
<feature type="domain" description="WSC" evidence="6">
    <location>
        <begin position="334"/>
        <end position="422"/>
    </location>
</feature>
<feature type="compositionally biased region" description="Polar residues" evidence="5">
    <location>
        <begin position="37"/>
        <end position="57"/>
    </location>
</feature>
<evidence type="ECO:0000256" key="1">
    <source>
        <dbReference type="ARBA" id="ARBA00004613"/>
    </source>
</evidence>
<evidence type="ECO:0000256" key="2">
    <source>
        <dbReference type="ARBA" id="ARBA00022525"/>
    </source>
</evidence>
<dbReference type="EMBL" id="JAIZAY010000015">
    <property type="protein sequence ID" value="KAJ8028575.1"/>
    <property type="molecule type" value="Genomic_DNA"/>
</dbReference>
<evidence type="ECO:0000313" key="7">
    <source>
        <dbReference type="EMBL" id="KAJ8028575.1"/>
    </source>
</evidence>
<keyword evidence="2" id="KW-0964">Secreted</keyword>
<dbReference type="InterPro" id="IPR002889">
    <property type="entry name" value="WSC_carb-bd"/>
</dbReference>
<protein>
    <submittedName>
        <fullName evidence="7">Mucin-5B</fullName>
    </submittedName>
</protein>
<sequence length="428" mass="47036">MGASTQPPTTMQTTGDLTTYETIDGTTTSDTTKVAHSVTSGTNLSESDNTTQSNGTDGYTDPHSTSVTTDVPTTTFTTHFTTDVTTEGQTTVEPPTGAPDLTLTVAGCVQIAHWTAWYNNHFPFQDGGDYEDPAEIHANEPWICDYPQDVQCREFATGQTNEEIGDVFETPCSVDHGFNCTAAMQAYTINVTFDVINYRIVDIDTEVNITELNCSFSIENTTTTQSPFSVETNMTSTTQFQSESTTEKPTTVEPTKAGYHSTTEMVSNVTSQGSNSTNVNGTDEILSMQCHNVSVTKIQTIHVNESYITIGWRIDTILKNCEDYKLRFFCPQVRDRLIGCYFEGSLNEFIANTTMEVNFGNCTSLCRESGYRYAAIQKPNEECACANTYNNNPTFSAACFSKCGDNDYPCGGMSSQSIYYTGKIDIYS</sequence>
<accession>A0A9Q1H0W1</accession>
<feature type="compositionally biased region" description="Polar residues" evidence="5">
    <location>
        <begin position="1"/>
        <end position="15"/>
    </location>
</feature>
<evidence type="ECO:0000256" key="5">
    <source>
        <dbReference type="SAM" id="MobiDB-lite"/>
    </source>
</evidence>
<feature type="compositionally biased region" description="Low complexity" evidence="5">
    <location>
        <begin position="16"/>
        <end position="32"/>
    </location>
</feature>
<proteinExistence type="predicted"/>
<gene>
    <name evidence="7" type="ORF">HOLleu_30857</name>
</gene>
<feature type="region of interest" description="Disordered" evidence="5">
    <location>
        <begin position="1"/>
        <end position="74"/>
    </location>
</feature>
<evidence type="ECO:0000256" key="4">
    <source>
        <dbReference type="ARBA" id="ARBA00023180"/>
    </source>
</evidence>